<dbReference type="Pfam" id="PF13445">
    <property type="entry name" value="zf-RING_UBOX"/>
    <property type="match status" value="1"/>
</dbReference>
<evidence type="ECO:0000256" key="1">
    <source>
        <dbReference type="ARBA" id="ARBA00004496"/>
    </source>
</evidence>
<evidence type="ECO:0000256" key="4">
    <source>
        <dbReference type="ARBA" id="ARBA00022771"/>
    </source>
</evidence>
<evidence type="ECO:0000313" key="9">
    <source>
        <dbReference type="Proteomes" id="UP000593906"/>
    </source>
</evidence>
<proteinExistence type="predicted"/>
<dbReference type="PANTHER" id="PTHR12983:SF9">
    <property type="entry name" value="E3 UBIQUITIN-PROTEIN LIGASE RNF10"/>
    <property type="match status" value="1"/>
</dbReference>
<name>A0A7S7LJA0_CRYPV</name>
<dbReference type="GO" id="GO:0005737">
    <property type="term" value="C:cytoplasm"/>
    <property type="evidence" value="ECO:0007669"/>
    <property type="project" value="UniProtKB-SubCell"/>
</dbReference>
<protein>
    <recommendedName>
        <fullName evidence="7">RING-type domain-containing protein</fullName>
    </recommendedName>
</protein>
<dbReference type="VEuPathDB" id="CryptoDB:CPATCC_0029060"/>
<organism evidence="8 9">
    <name type="scientific">Cryptosporidium parvum</name>
    <dbReference type="NCBI Taxonomy" id="5807"/>
    <lineage>
        <taxon>Eukaryota</taxon>
        <taxon>Sar</taxon>
        <taxon>Alveolata</taxon>
        <taxon>Apicomplexa</taxon>
        <taxon>Conoidasida</taxon>
        <taxon>Coccidia</taxon>
        <taxon>Eucoccidiorida</taxon>
        <taxon>Eimeriorina</taxon>
        <taxon>Cryptosporidiidae</taxon>
        <taxon>Cryptosporidium</taxon>
    </lineage>
</organism>
<evidence type="ECO:0000256" key="2">
    <source>
        <dbReference type="ARBA" id="ARBA00022490"/>
    </source>
</evidence>
<evidence type="ECO:0000313" key="8">
    <source>
        <dbReference type="EMBL" id="QOY43058.1"/>
    </source>
</evidence>
<dbReference type="AlphaFoldDB" id="A0A7S7LJA0"/>
<keyword evidence="3" id="KW-0479">Metal-binding</keyword>
<evidence type="ECO:0000256" key="6">
    <source>
        <dbReference type="PROSITE-ProRule" id="PRU00175"/>
    </source>
</evidence>
<reference evidence="8 9" key="1">
    <citation type="submission" date="2019-09" db="EMBL/GenBank/DDBJ databases">
        <title>Consistent, comparative and evidence-based genome assembly and annotation for Cryptosporidium parvum, C. hominis and C. tyzzeri.</title>
        <authorList>
            <person name="Baptista R.P."/>
            <person name="Li Y."/>
            <person name="Sateriale A."/>
            <person name="Ansell B."/>
            <person name="Jex A."/>
            <person name="Sanders M."/>
            <person name="Brooks K."/>
            <person name="Tracey A."/>
            <person name="Berriman M."/>
            <person name="Striepen B."/>
            <person name="Cotton J.A."/>
            <person name="Kissinger J.C."/>
        </authorList>
    </citation>
    <scope>NUCLEOTIDE SEQUENCE [LARGE SCALE GENOMIC DNA]</scope>
    <source>
        <strain evidence="8 9">IOWA-ATCC</strain>
    </source>
</reference>
<dbReference type="InterPro" id="IPR017907">
    <property type="entry name" value="Znf_RING_CS"/>
</dbReference>
<keyword evidence="4 6" id="KW-0863">Zinc-finger</keyword>
<dbReference type="EMBL" id="CP044421">
    <property type="protein sequence ID" value="QOY43058.1"/>
    <property type="molecule type" value="Genomic_DNA"/>
</dbReference>
<dbReference type="SMART" id="SM00184">
    <property type="entry name" value="RING"/>
    <property type="match status" value="1"/>
</dbReference>
<keyword evidence="2" id="KW-0963">Cytoplasm</keyword>
<keyword evidence="5" id="KW-0862">Zinc</keyword>
<evidence type="ECO:0000256" key="3">
    <source>
        <dbReference type="ARBA" id="ARBA00022723"/>
    </source>
</evidence>
<dbReference type="GO" id="GO:0000976">
    <property type="term" value="F:transcription cis-regulatory region binding"/>
    <property type="evidence" value="ECO:0007669"/>
    <property type="project" value="TreeGrafter"/>
</dbReference>
<evidence type="ECO:0000256" key="5">
    <source>
        <dbReference type="ARBA" id="ARBA00022833"/>
    </source>
</evidence>
<dbReference type="Gene3D" id="3.30.40.10">
    <property type="entry name" value="Zinc/RING finger domain, C3HC4 (zinc finger)"/>
    <property type="match status" value="1"/>
</dbReference>
<dbReference type="SUPFAM" id="SSF57850">
    <property type="entry name" value="RING/U-box"/>
    <property type="match status" value="1"/>
</dbReference>
<dbReference type="PROSITE" id="PS00518">
    <property type="entry name" value="ZF_RING_1"/>
    <property type="match status" value="1"/>
</dbReference>
<feature type="domain" description="RING-type" evidence="7">
    <location>
        <begin position="68"/>
        <end position="115"/>
    </location>
</feature>
<comment type="subcellular location">
    <subcellularLocation>
        <location evidence="1">Cytoplasm</location>
    </subcellularLocation>
</comment>
<gene>
    <name evidence="8" type="ORF">CPATCC_000763</name>
</gene>
<dbReference type="InterPro" id="IPR013083">
    <property type="entry name" value="Znf_RING/FYVE/PHD"/>
</dbReference>
<dbReference type="PANTHER" id="PTHR12983">
    <property type="entry name" value="RING FINGER 10 FAMILY MEMBER"/>
    <property type="match status" value="1"/>
</dbReference>
<evidence type="ECO:0000259" key="7">
    <source>
        <dbReference type="PROSITE" id="PS50089"/>
    </source>
</evidence>
<dbReference type="InterPro" id="IPR027370">
    <property type="entry name" value="Znf-RING_euk"/>
</dbReference>
<dbReference type="PROSITE" id="PS50089">
    <property type="entry name" value="ZF_RING_2"/>
    <property type="match status" value="1"/>
</dbReference>
<dbReference type="InterPro" id="IPR039739">
    <property type="entry name" value="MAG2/RNF10"/>
</dbReference>
<dbReference type="GO" id="GO:0008270">
    <property type="term" value="F:zinc ion binding"/>
    <property type="evidence" value="ECO:0007669"/>
    <property type="project" value="UniProtKB-KW"/>
</dbReference>
<accession>A0A7S7LJA0</accession>
<dbReference type="GO" id="GO:0045944">
    <property type="term" value="P:positive regulation of transcription by RNA polymerase II"/>
    <property type="evidence" value="ECO:0007669"/>
    <property type="project" value="TreeGrafter"/>
</dbReference>
<dbReference type="InterPro" id="IPR001841">
    <property type="entry name" value="Znf_RING"/>
</dbReference>
<dbReference type="Proteomes" id="UP000593906">
    <property type="component" value="Chromosome 2"/>
</dbReference>
<sequence>MSLISKKGPLSISSKFKFVQQNCRIFLLKDSNINRNTSVFSHDKMIFDWRNVGLIELIYFDSDEFIKCPICLDSDLLVPKISNCGHIYCWPCIIKLMNIILENDEYAKKFKCPICFSNVLLNELVSLRYQIVKKVQIGSEINLCLLYRNVSSPLIHFELNMKSSDGKVLLEKNEKGAQFQRIGLISDQNEILLHDLQMLRMRKLENERSGSDEEIGYIEECISIIENIFKLKGVTPRCERFSNDAFDMLLSHYGETELLEELEYRFINSSANYSNQYNMKDIFYFYQSFDGQLVYLEPFYVKVLQTEFGSIENLPKALLNVSVTSIKEFIINHQNIRKYKFLSHIPMGSKVYIVGINVLPYISTKTKEIFNAELEKRVNKRKTIKDMNYINLLYDEINHSSTGYEMINLNHANSCSNIEKNSQNSARATDSDFPTLEKYSNLKGKDKIGNAAFNKGNAQKLPHYKSNKDFYSPLTRTFRNAI</sequence>
<dbReference type="OMA" id="ASWKQYL"/>